<dbReference type="CDD" id="cd05826">
    <property type="entry name" value="Sortase_B"/>
    <property type="match status" value="1"/>
</dbReference>
<reference evidence="3" key="2">
    <citation type="journal article" date="2021" name="PeerJ">
        <title>Extensive microbial diversity within the chicken gut microbiome revealed by metagenomics and culture.</title>
        <authorList>
            <person name="Gilroy R."/>
            <person name="Ravi A."/>
            <person name="Getino M."/>
            <person name="Pursley I."/>
            <person name="Horton D.L."/>
            <person name="Alikhan N.F."/>
            <person name="Baker D."/>
            <person name="Gharbi K."/>
            <person name="Hall N."/>
            <person name="Watson M."/>
            <person name="Adriaenssens E.M."/>
            <person name="Foster-Nyarko E."/>
            <person name="Jarju S."/>
            <person name="Secka A."/>
            <person name="Antonio M."/>
            <person name="Oren A."/>
            <person name="Chaudhuri R.R."/>
            <person name="La Ragione R."/>
            <person name="Hildebrand F."/>
            <person name="Pallen M.J."/>
        </authorList>
    </citation>
    <scope>NUCLEOTIDE SEQUENCE</scope>
    <source>
        <strain evidence="3">CHK197-8231</strain>
    </source>
</reference>
<sequence>MKKRKTPTWCWFIVLCVSVFVFSLAGFKILFWHQDNKDTAKQIDDLEDEVKTTEVEAPAEETMVNAPENQTPDNDYWNYIKLPLINVDFNELKKKNSDTVAFLKVNGTNINYPVVQTNDNSYYLTHSYDKQKNDAGWVFLDYRNDINSLSQNNVIYAHGRYDSTMFGSLKNVFKNKWYQNTDNYVLHLSTPTYNSLWQIFSVYKIPTETYYITTSFGTTESYQKFLTTIQSRSELKFNATVNTNDKILTLSTCYNDKEKVVLHAKLIKQQAK</sequence>
<dbReference type="EC" id="3.4.22.71" evidence="3"/>
<dbReference type="Gene3D" id="2.40.260.10">
    <property type="entry name" value="Sortase"/>
    <property type="match status" value="1"/>
</dbReference>
<comment type="caution">
    <text evidence="3">The sequence shown here is derived from an EMBL/GenBank/DDBJ whole genome shotgun (WGS) entry which is preliminary data.</text>
</comment>
<evidence type="ECO:0000256" key="1">
    <source>
        <dbReference type="ARBA" id="ARBA00022801"/>
    </source>
</evidence>
<dbReference type="InterPro" id="IPR005754">
    <property type="entry name" value="Sortase"/>
</dbReference>
<dbReference type="InterPro" id="IPR023365">
    <property type="entry name" value="Sortase_dom-sf"/>
</dbReference>
<keyword evidence="2" id="KW-0812">Transmembrane</keyword>
<protein>
    <submittedName>
        <fullName evidence="3">Class B sortase</fullName>
        <ecNumber evidence="3">3.4.22.71</ecNumber>
    </submittedName>
</protein>
<proteinExistence type="predicted"/>
<accession>A0A9D1L4N4</accession>
<dbReference type="SUPFAM" id="SSF63817">
    <property type="entry name" value="Sortase"/>
    <property type="match status" value="1"/>
</dbReference>
<dbReference type="GO" id="GO:0016787">
    <property type="term" value="F:hydrolase activity"/>
    <property type="evidence" value="ECO:0007669"/>
    <property type="project" value="UniProtKB-KW"/>
</dbReference>
<name>A0A9D1L4N4_9BACT</name>
<dbReference type="NCBIfam" id="TIGR03064">
    <property type="entry name" value="sortase_srtB"/>
    <property type="match status" value="1"/>
</dbReference>
<dbReference type="AlphaFoldDB" id="A0A9D1L4N4"/>
<dbReference type="InterPro" id="IPR009835">
    <property type="entry name" value="SrtB"/>
</dbReference>
<evidence type="ECO:0000313" key="3">
    <source>
        <dbReference type="EMBL" id="HIU23242.1"/>
    </source>
</evidence>
<evidence type="ECO:0000256" key="2">
    <source>
        <dbReference type="SAM" id="Phobius"/>
    </source>
</evidence>
<feature type="transmembrane region" description="Helical" evidence="2">
    <location>
        <begin position="9"/>
        <end position="32"/>
    </location>
</feature>
<keyword evidence="2" id="KW-0472">Membrane</keyword>
<dbReference type="EMBL" id="DVML01000040">
    <property type="protein sequence ID" value="HIU23242.1"/>
    <property type="molecule type" value="Genomic_DNA"/>
</dbReference>
<gene>
    <name evidence="3" type="primary">srtB</name>
    <name evidence="3" type="ORF">IAD49_06640</name>
</gene>
<evidence type="ECO:0000313" key="4">
    <source>
        <dbReference type="Proteomes" id="UP000824087"/>
    </source>
</evidence>
<reference evidence="3" key="1">
    <citation type="submission" date="2020-10" db="EMBL/GenBank/DDBJ databases">
        <authorList>
            <person name="Gilroy R."/>
        </authorList>
    </citation>
    <scope>NUCLEOTIDE SEQUENCE</scope>
    <source>
        <strain evidence="3">CHK197-8231</strain>
    </source>
</reference>
<keyword evidence="1 3" id="KW-0378">Hydrolase</keyword>
<organism evidence="3 4">
    <name type="scientific">Candidatus Fimihabitans intestinipullorum</name>
    <dbReference type="NCBI Taxonomy" id="2840820"/>
    <lineage>
        <taxon>Bacteria</taxon>
        <taxon>Bacillati</taxon>
        <taxon>Mycoplasmatota</taxon>
        <taxon>Mycoplasmatota incertae sedis</taxon>
        <taxon>Candidatus Fimihabitans</taxon>
    </lineage>
</organism>
<keyword evidence="2" id="KW-1133">Transmembrane helix</keyword>
<dbReference type="Pfam" id="PF04203">
    <property type="entry name" value="Sortase"/>
    <property type="match status" value="1"/>
</dbReference>
<dbReference type="Proteomes" id="UP000824087">
    <property type="component" value="Unassembled WGS sequence"/>
</dbReference>